<evidence type="ECO:0000313" key="2">
    <source>
        <dbReference type="EMBL" id="KAJ3648331.1"/>
    </source>
</evidence>
<comment type="caution">
    <text evidence="2">The sequence shown here is derived from an EMBL/GenBank/DDBJ whole genome shotgun (WGS) entry which is preliminary data.</text>
</comment>
<accession>A0AA38I2Q8</accession>
<proteinExistence type="predicted"/>
<organism evidence="2 3">
    <name type="scientific">Zophobas morio</name>
    <dbReference type="NCBI Taxonomy" id="2755281"/>
    <lineage>
        <taxon>Eukaryota</taxon>
        <taxon>Metazoa</taxon>
        <taxon>Ecdysozoa</taxon>
        <taxon>Arthropoda</taxon>
        <taxon>Hexapoda</taxon>
        <taxon>Insecta</taxon>
        <taxon>Pterygota</taxon>
        <taxon>Neoptera</taxon>
        <taxon>Endopterygota</taxon>
        <taxon>Coleoptera</taxon>
        <taxon>Polyphaga</taxon>
        <taxon>Cucujiformia</taxon>
        <taxon>Tenebrionidae</taxon>
        <taxon>Zophobas</taxon>
    </lineage>
</organism>
<evidence type="ECO:0000313" key="3">
    <source>
        <dbReference type="Proteomes" id="UP001168821"/>
    </source>
</evidence>
<gene>
    <name evidence="2" type="ORF">Zmor_020142</name>
</gene>
<sequence length="134" mass="15208">MQIDRPVIIRHHCVTSLKVKPSQVERSTCAEFRRPSEALIDARAIDPFIKKRPRRIFDMLIRFDILPSIVTGGTLFLVENIKIARLTARWTCGAAIVRLRRKEERRGPVTVACGSTSTEPKRRKSASFGPVLIN</sequence>
<reference evidence="2" key="1">
    <citation type="journal article" date="2023" name="G3 (Bethesda)">
        <title>Whole genome assemblies of Zophobas morio and Tenebrio molitor.</title>
        <authorList>
            <person name="Kaur S."/>
            <person name="Stinson S.A."/>
            <person name="diCenzo G.C."/>
        </authorList>
    </citation>
    <scope>NUCLEOTIDE SEQUENCE</scope>
    <source>
        <strain evidence="2">QUZm001</strain>
    </source>
</reference>
<feature type="region of interest" description="Disordered" evidence="1">
    <location>
        <begin position="110"/>
        <end position="134"/>
    </location>
</feature>
<dbReference type="Proteomes" id="UP001168821">
    <property type="component" value="Unassembled WGS sequence"/>
</dbReference>
<protein>
    <submittedName>
        <fullName evidence="2">Uncharacterized protein</fullName>
    </submittedName>
</protein>
<dbReference type="EMBL" id="JALNTZ010000006">
    <property type="protein sequence ID" value="KAJ3648331.1"/>
    <property type="molecule type" value="Genomic_DNA"/>
</dbReference>
<keyword evidence="3" id="KW-1185">Reference proteome</keyword>
<dbReference type="AlphaFoldDB" id="A0AA38I2Q8"/>
<name>A0AA38I2Q8_9CUCU</name>
<evidence type="ECO:0000256" key="1">
    <source>
        <dbReference type="SAM" id="MobiDB-lite"/>
    </source>
</evidence>